<dbReference type="OrthoDB" id="245940at2759"/>
<dbReference type="AlphaFoldDB" id="A0A836LMA2"/>
<keyword evidence="3" id="KW-1185">Reference proteome</keyword>
<sequence>MKGIGDGSTALLRVHHFSLRPLFTAAAPSGGGDGGGVVTPAAASSSCPTVEKRVYVKAQRTRDPFLRDGTTTSRLFRAYRTQLPFPVRLFGVFLVGFSLGLVLEVFACKTHLYESVMMKKDARRHEFDEFVLDFRHNVERWQREDMSKRQVS</sequence>
<proteinExistence type="predicted"/>
<keyword evidence="1" id="KW-0812">Transmembrane</keyword>
<dbReference type="GeneID" id="94293584"/>
<reference evidence="2 3" key="1">
    <citation type="submission" date="2021-02" db="EMBL/GenBank/DDBJ databases">
        <title>Porcisia hertigi Genome sequencing and assembly.</title>
        <authorList>
            <person name="Almutairi H."/>
            <person name="Gatherer D."/>
        </authorList>
    </citation>
    <scope>NUCLEOTIDE SEQUENCE [LARGE SCALE GENOMIC DNA]</scope>
    <source>
        <strain evidence="2 3">C119</strain>
    </source>
</reference>
<keyword evidence="1" id="KW-0472">Membrane</keyword>
<feature type="transmembrane region" description="Helical" evidence="1">
    <location>
        <begin position="89"/>
        <end position="108"/>
    </location>
</feature>
<evidence type="ECO:0000256" key="1">
    <source>
        <dbReference type="SAM" id="Phobius"/>
    </source>
</evidence>
<accession>A0A836LMA2</accession>
<evidence type="ECO:0000313" key="2">
    <source>
        <dbReference type="EMBL" id="KAG5512106.1"/>
    </source>
</evidence>
<gene>
    <name evidence="2" type="ORF">JKF63_07571</name>
</gene>
<protein>
    <submittedName>
        <fullName evidence="2">Uncharacterized protein</fullName>
    </submittedName>
</protein>
<dbReference type="RefSeq" id="XP_067759939.1">
    <property type="nucleotide sequence ID" value="XM_067903507.1"/>
</dbReference>
<dbReference type="Proteomes" id="UP000674318">
    <property type="component" value="Chromosome 2"/>
</dbReference>
<name>A0A836LMA2_9TRYP</name>
<dbReference type="EMBL" id="JAFJZO010000002">
    <property type="protein sequence ID" value="KAG5512106.1"/>
    <property type="molecule type" value="Genomic_DNA"/>
</dbReference>
<evidence type="ECO:0000313" key="3">
    <source>
        <dbReference type="Proteomes" id="UP000674318"/>
    </source>
</evidence>
<dbReference type="KEGG" id="phet:94293584"/>
<comment type="caution">
    <text evidence="2">The sequence shown here is derived from an EMBL/GenBank/DDBJ whole genome shotgun (WGS) entry which is preliminary data.</text>
</comment>
<organism evidence="2 3">
    <name type="scientific">Porcisia hertigi</name>
    <dbReference type="NCBI Taxonomy" id="2761500"/>
    <lineage>
        <taxon>Eukaryota</taxon>
        <taxon>Discoba</taxon>
        <taxon>Euglenozoa</taxon>
        <taxon>Kinetoplastea</taxon>
        <taxon>Metakinetoplastina</taxon>
        <taxon>Trypanosomatida</taxon>
        <taxon>Trypanosomatidae</taxon>
        <taxon>Leishmaniinae</taxon>
        <taxon>Porcisia</taxon>
    </lineage>
</organism>
<keyword evidence="1" id="KW-1133">Transmembrane helix</keyword>